<accession>A0A2I0V7I1</accession>
<sequence length="247" mass="27841">MDEEDIYVLHYSRRGSSLPADPHTDELLEVPVEEEGSENPQIRALLQQLKDKDTQLMFSRSVVPTEDQVGTSAPKEKSPTLVQEHLQEELEEKIRWNPAPPSTQRGGRMAQRARGRDRGRGGRSQDGWRMRATKASSPPPTPRRPITHVGSGSNTKAESNVMSSSKDAASKWVITEKPIWNIKENFLCDEDNSQKEEVSNFTTFEKLNEFVKTLTSLSESTVDDLNVCVAPKLKEEVGKNHVFYKAH</sequence>
<reference evidence="2 3" key="2">
    <citation type="journal article" date="2017" name="Nature">
        <title>The Apostasia genome and the evolution of orchids.</title>
        <authorList>
            <person name="Zhang G.Q."/>
            <person name="Liu K.W."/>
            <person name="Li Z."/>
            <person name="Lohaus R."/>
            <person name="Hsiao Y.Y."/>
            <person name="Niu S.C."/>
            <person name="Wang J.Y."/>
            <person name="Lin Y.C."/>
            <person name="Xu Q."/>
            <person name="Chen L.J."/>
            <person name="Yoshida K."/>
            <person name="Fujiwara S."/>
            <person name="Wang Z.W."/>
            <person name="Zhang Y.Q."/>
            <person name="Mitsuda N."/>
            <person name="Wang M."/>
            <person name="Liu G.H."/>
            <person name="Pecoraro L."/>
            <person name="Huang H.X."/>
            <person name="Xiao X.J."/>
            <person name="Lin M."/>
            <person name="Wu X.Y."/>
            <person name="Wu W.L."/>
            <person name="Chen Y.Y."/>
            <person name="Chang S.B."/>
            <person name="Sakamoto S."/>
            <person name="Ohme-Takagi M."/>
            <person name="Yagi M."/>
            <person name="Zeng S.J."/>
            <person name="Shen C.Y."/>
            <person name="Yeh C.M."/>
            <person name="Luo Y.B."/>
            <person name="Tsai W.C."/>
            <person name="Van de Peer Y."/>
            <person name="Liu Z.J."/>
        </authorList>
    </citation>
    <scope>NUCLEOTIDE SEQUENCE [LARGE SCALE GENOMIC DNA]</scope>
    <source>
        <tissue evidence="2">The whole plant</tissue>
    </source>
</reference>
<name>A0A2I0V7I1_9ASPA</name>
<evidence type="ECO:0000313" key="2">
    <source>
        <dbReference type="EMBL" id="PKU59368.1"/>
    </source>
</evidence>
<feature type="region of interest" description="Disordered" evidence="1">
    <location>
        <begin position="62"/>
        <end position="163"/>
    </location>
</feature>
<keyword evidence="3" id="KW-1185">Reference proteome</keyword>
<protein>
    <submittedName>
        <fullName evidence="2">Uncharacterized protein</fullName>
    </submittedName>
</protein>
<gene>
    <name evidence="2" type="ORF">MA16_Dca027984</name>
</gene>
<dbReference type="Proteomes" id="UP000233837">
    <property type="component" value="Unassembled WGS sequence"/>
</dbReference>
<reference evidence="2 3" key="1">
    <citation type="journal article" date="2016" name="Sci. Rep.">
        <title>The Dendrobium catenatum Lindl. genome sequence provides insights into polysaccharide synthase, floral development and adaptive evolution.</title>
        <authorList>
            <person name="Zhang G.Q."/>
            <person name="Xu Q."/>
            <person name="Bian C."/>
            <person name="Tsai W.C."/>
            <person name="Yeh C.M."/>
            <person name="Liu K.W."/>
            <person name="Yoshida K."/>
            <person name="Zhang L.S."/>
            <person name="Chang S.B."/>
            <person name="Chen F."/>
            <person name="Shi Y."/>
            <person name="Su Y.Y."/>
            <person name="Zhang Y.Q."/>
            <person name="Chen L.J."/>
            <person name="Yin Y."/>
            <person name="Lin M."/>
            <person name="Huang H."/>
            <person name="Deng H."/>
            <person name="Wang Z.W."/>
            <person name="Zhu S.L."/>
            <person name="Zhao X."/>
            <person name="Deng C."/>
            <person name="Niu S.C."/>
            <person name="Huang J."/>
            <person name="Wang M."/>
            <person name="Liu G.H."/>
            <person name="Yang H.J."/>
            <person name="Xiao X.J."/>
            <person name="Hsiao Y.Y."/>
            <person name="Wu W.L."/>
            <person name="Chen Y.Y."/>
            <person name="Mitsuda N."/>
            <person name="Ohme-Takagi M."/>
            <person name="Luo Y.B."/>
            <person name="Van de Peer Y."/>
            <person name="Liu Z.J."/>
        </authorList>
    </citation>
    <scope>NUCLEOTIDE SEQUENCE [LARGE SCALE GENOMIC DNA]</scope>
    <source>
        <tissue evidence="2">The whole plant</tissue>
    </source>
</reference>
<feature type="compositionally biased region" description="Basic and acidic residues" evidence="1">
    <location>
        <begin position="85"/>
        <end position="95"/>
    </location>
</feature>
<proteinExistence type="predicted"/>
<organism evidence="2 3">
    <name type="scientific">Dendrobium catenatum</name>
    <dbReference type="NCBI Taxonomy" id="906689"/>
    <lineage>
        <taxon>Eukaryota</taxon>
        <taxon>Viridiplantae</taxon>
        <taxon>Streptophyta</taxon>
        <taxon>Embryophyta</taxon>
        <taxon>Tracheophyta</taxon>
        <taxon>Spermatophyta</taxon>
        <taxon>Magnoliopsida</taxon>
        <taxon>Liliopsida</taxon>
        <taxon>Asparagales</taxon>
        <taxon>Orchidaceae</taxon>
        <taxon>Epidendroideae</taxon>
        <taxon>Malaxideae</taxon>
        <taxon>Dendrobiinae</taxon>
        <taxon>Dendrobium</taxon>
    </lineage>
</organism>
<dbReference type="EMBL" id="KZ505499">
    <property type="protein sequence ID" value="PKU59368.1"/>
    <property type="molecule type" value="Genomic_DNA"/>
</dbReference>
<dbReference type="AlphaFoldDB" id="A0A2I0V7I1"/>
<evidence type="ECO:0000256" key="1">
    <source>
        <dbReference type="SAM" id="MobiDB-lite"/>
    </source>
</evidence>
<evidence type="ECO:0000313" key="3">
    <source>
        <dbReference type="Proteomes" id="UP000233837"/>
    </source>
</evidence>
<feature type="compositionally biased region" description="Polar residues" evidence="1">
    <location>
        <begin position="150"/>
        <end position="163"/>
    </location>
</feature>